<name>A0A1L7AMX4_9PROT</name>
<evidence type="ECO:0000313" key="4">
    <source>
        <dbReference type="EMBL" id="APT60120.1"/>
    </source>
</evidence>
<dbReference type="SUPFAM" id="SSF53955">
    <property type="entry name" value="Lysozyme-like"/>
    <property type="match status" value="1"/>
</dbReference>
<keyword evidence="4" id="KW-0614">Plasmid</keyword>
<reference evidence="4 5" key="1">
    <citation type="submission" date="2016-05" db="EMBL/GenBank/DDBJ databases">
        <title>Complete Genome and Methylome Analysis of Psychrotrophic Bacterial Isolates from Antarctic Lake Untersee.</title>
        <authorList>
            <person name="Fomenkov A."/>
            <person name="Akimov V.N."/>
            <person name="Vasilyeva L.V."/>
            <person name="Andersen D."/>
            <person name="Vincze T."/>
            <person name="Roberts R.J."/>
        </authorList>
    </citation>
    <scope>NUCLEOTIDE SEQUENCE [LARGE SCALE GENOMIC DNA]</scope>
    <source>
        <strain evidence="4 5">U14-5</strain>
        <plasmid evidence="5">Plasmid 1</plasmid>
    </source>
</reference>
<sequence length="171" mass="18073">MRAPLIAATAALALLALTPARAEGVTDTTVATATECIRAAAVLHRVPSGAIVLLLSVEGGAIGRTSGNTNGTVDIGPMQVNEIHLPALARRWHTSVAGAREALLNNFCANVEAGAWILRNALDSAGGDFWEGVGRYHSSTEVYKTRYLRRVLEHAERLRRIASGSAVPPAR</sequence>
<feature type="chain" id="PRO_5009871212" evidence="2">
    <location>
        <begin position="23"/>
        <end position="171"/>
    </location>
</feature>
<comment type="similarity">
    <text evidence="1">Belongs to the virb1 family.</text>
</comment>
<dbReference type="RefSeq" id="WP_019460430.1">
    <property type="nucleotide sequence ID" value="NZ_CP015585.1"/>
</dbReference>
<keyword evidence="2" id="KW-0732">Signal</keyword>
<organism evidence="4 5">
    <name type="scientific">Roseomonas gilardii</name>
    <dbReference type="NCBI Taxonomy" id="257708"/>
    <lineage>
        <taxon>Bacteria</taxon>
        <taxon>Pseudomonadati</taxon>
        <taxon>Pseudomonadota</taxon>
        <taxon>Alphaproteobacteria</taxon>
        <taxon>Acetobacterales</taxon>
        <taxon>Roseomonadaceae</taxon>
        <taxon>Roseomonas</taxon>
    </lineage>
</organism>
<dbReference type="Pfam" id="PF01464">
    <property type="entry name" value="SLT"/>
    <property type="match status" value="1"/>
</dbReference>
<dbReference type="EMBL" id="CP015585">
    <property type="protein sequence ID" value="APT60120.1"/>
    <property type="molecule type" value="Genomic_DNA"/>
</dbReference>
<evidence type="ECO:0000259" key="3">
    <source>
        <dbReference type="Pfam" id="PF01464"/>
    </source>
</evidence>
<evidence type="ECO:0000256" key="1">
    <source>
        <dbReference type="ARBA" id="ARBA00009387"/>
    </source>
</evidence>
<accession>A0A1L7AMX4</accession>
<dbReference type="InterPro" id="IPR008258">
    <property type="entry name" value="Transglycosylase_SLT_dom_1"/>
</dbReference>
<evidence type="ECO:0000256" key="2">
    <source>
        <dbReference type="SAM" id="SignalP"/>
    </source>
</evidence>
<dbReference type="CDD" id="cd13400">
    <property type="entry name" value="LT_IagB-like"/>
    <property type="match status" value="1"/>
</dbReference>
<dbReference type="AlphaFoldDB" id="A0A1L7AMX4"/>
<dbReference type="Proteomes" id="UP000185494">
    <property type="component" value="Chromosome 1"/>
</dbReference>
<dbReference type="InterPro" id="IPR023346">
    <property type="entry name" value="Lysozyme-like_dom_sf"/>
</dbReference>
<gene>
    <name evidence="4" type="ORF">RGI145_22450</name>
</gene>
<dbReference type="Gene3D" id="1.10.530.10">
    <property type="match status" value="1"/>
</dbReference>
<geneLocation type="plasmid" evidence="4 5">
    <name>1</name>
</geneLocation>
<evidence type="ECO:0000313" key="5">
    <source>
        <dbReference type="Proteomes" id="UP000185494"/>
    </source>
</evidence>
<dbReference type="KEGG" id="rgi:RGI145_22450"/>
<feature type="domain" description="Transglycosylase SLT" evidence="3">
    <location>
        <begin position="36"/>
        <end position="138"/>
    </location>
</feature>
<protein>
    <submittedName>
        <fullName evidence="4">Lytic transglycosylase</fullName>
    </submittedName>
</protein>
<proteinExistence type="inferred from homology"/>
<feature type="signal peptide" evidence="2">
    <location>
        <begin position="1"/>
        <end position="22"/>
    </location>
</feature>